<dbReference type="InterPro" id="IPR057670">
    <property type="entry name" value="SH3_retrovirus"/>
</dbReference>
<dbReference type="Proteomes" id="UP000257109">
    <property type="component" value="Unassembled WGS sequence"/>
</dbReference>
<dbReference type="Pfam" id="PF25597">
    <property type="entry name" value="SH3_retrovirus"/>
    <property type="match status" value="1"/>
</dbReference>
<name>A0A371H8E0_MUCPR</name>
<dbReference type="EMBL" id="QJKJ01003316">
    <property type="protein sequence ID" value="RDX99065.1"/>
    <property type="molecule type" value="Genomic_DNA"/>
</dbReference>
<comment type="caution">
    <text evidence="2">The sequence shown here is derived from an EMBL/GenBank/DDBJ whole genome shotgun (WGS) entry which is preliminary data.</text>
</comment>
<keyword evidence="3" id="KW-1185">Reference proteome</keyword>
<sequence length="168" mass="19246">MTNSHQKNSMNFLKKSGIRRPLAVLRTLQQNGSSREKNRTTINMARFMLKSKSMLRNFGPKLFHVQFICLIVLLQGMSKVKHLKKHGAKSKLDDRSVKHILIGYDANSKGYKLYSPNNEKMIDKEEATYDFLPYFEEGDQEVVIQSEFSTPPLSPTSSIHEASYFKGS</sequence>
<evidence type="ECO:0000313" key="3">
    <source>
        <dbReference type="Proteomes" id="UP000257109"/>
    </source>
</evidence>
<protein>
    <recommendedName>
        <fullName evidence="1">Retroviral polymerase SH3-like domain-containing protein</fullName>
    </recommendedName>
</protein>
<dbReference type="AlphaFoldDB" id="A0A371H8E0"/>
<feature type="non-terminal residue" evidence="2">
    <location>
        <position position="1"/>
    </location>
</feature>
<accession>A0A371H8E0</accession>
<evidence type="ECO:0000313" key="2">
    <source>
        <dbReference type="EMBL" id="RDX99065.1"/>
    </source>
</evidence>
<gene>
    <name evidence="2" type="ORF">CR513_17938</name>
</gene>
<proteinExistence type="predicted"/>
<evidence type="ECO:0000259" key="1">
    <source>
        <dbReference type="Pfam" id="PF25597"/>
    </source>
</evidence>
<dbReference type="OrthoDB" id="6776856at2759"/>
<organism evidence="2 3">
    <name type="scientific">Mucuna pruriens</name>
    <name type="common">Velvet bean</name>
    <name type="synonym">Dolichos pruriens</name>
    <dbReference type="NCBI Taxonomy" id="157652"/>
    <lineage>
        <taxon>Eukaryota</taxon>
        <taxon>Viridiplantae</taxon>
        <taxon>Streptophyta</taxon>
        <taxon>Embryophyta</taxon>
        <taxon>Tracheophyta</taxon>
        <taxon>Spermatophyta</taxon>
        <taxon>Magnoliopsida</taxon>
        <taxon>eudicotyledons</taxon>
        <taxon>Gunneridae</taxon>
        <taxon>Pentapetalae</taxon>
        <taxon>rosids</taxon>
        <taxon>fabids</taxon>
        <taxon>Fabales</taxon>
        <taxon>Fabaceae</taxon>
        <taxon>Papilionoideae</taxon>
        <taxon>50 kb inversion clade</taxon>
        <taxon>NPAAA clade</taxon>
        <taxon>indigoferoid/millettioid clade</taxon>
        <taxon>Phaseoleae</taxon>
        <taxon>Mucuna</taxon>
    </lineage>
</organism>
<feature type="domain" description="Retroviral polymerase SH3-like" evidence="1">
    <location>
        <begin position="88"/>
        <end position="124"/>
    </location>
</feature>
<reference evidence="2" key="1">
    <citation type="submission" date="2018-05" db="EMBL/GenBank/DDBJ databases">
        <title>Draft genome of Mucuna pruriens seed.</title>
        <authorList>
            <person name="Nnadi N.E."/>
            <person name="Vos R."/>
            <person name="Hasami M.H."/>
            <person name="Devisetty U.K."/>
            <person name="Aguiy J.C."/>
        </authorList>
    </citation>
    <scope>NUCLEOTIDE SEQUENCE [LARGE SCALE GENOMIC DNA]</scope>
    <source>
        <strain evidence="2">JCA_2017</strain>
    </source>
</reference>